<protein>
    <submittedName>
        <fullName evidence="1">Uncharacterized protein</fullName>
    </submittedName>
</protein>
<reference evidence="1" key="1">
    <citation type="journal article" date="2021" name="Proc. Natl. Acad. Sci. U.S.A.">
        <title>A Catalog of Tens of Thousands of Viruses from Human Metagenomes Reveals Hidden Associations with Chronic Diseases.</title>
        <authorList>
            <person name="Tisza M.J."/>
            <person name="Buck C.B."/>
        </authorList>
    </citation>
    <scope>NUCLEOTIDE SEQUENCE</scope>
    <source>
        <strain evidence="1">CtOow3</strain>
    </source>
</reference>
<evidence type="ECO:0000313" key="1">
    <source>
        <dbReference type="EMBL" id="DAE24404.1"/>
    </source>
</evidence>
<dbReference type="EMBL" id="BK015773">
    <property type="protein sequence ID" value="DAE24404.1"/>
    <property type="molecule type" value="Genomic_DNA"/>
</dbReference>
<proteinExistence type="predicted"/>
<sequence>MKKWRNHWWRDFIKALKVKFEISPFYIVQTVLKTLKVA</sequence>
<accession>A0A8S5R0G1</accession>
<organism evidence="1">
    <name type="scientific">Siphoviridae sp. ctOow3</name>
    <dbReference type="NCBI Taxonomy" id="2826315"/>
    <lineage>
        <taxon>Viruses</taxon>
        <taxon>Duplodnaviria</taxon>
        <taxon>Heunggongvirae</taxon>
        <taxon>Uroviricota</taxon>
        <taxon>Caudoviricetes</taxon>
    </lineage>
</organism>
<name>A0A8S5R0G1_9CAUD</name>